<dbReference type="SUPFAM" id="SSF55961">
    <property type="entry name" value="Bet v1-like"/>
    <property type="match status" value="1"/>
</dbReference>
<dbReference type="PANTHER" id="PTHR43756:SF5">
    <property type="entry name" value="CHOLINE MONOOXYGENASE, CHLOROPLASTIC"/>
    <property type="match status" value="1"/>
</dbReference>
<evidence type="ECO:0000256" key="7">
    <source>
        <dbReference type="ARBA" id="ARBA00023027"/>
    </source>
</evidence>
<dbReference type="InterPro" id="IPR015881">
    <property type="entry name" value="ARHD_Rieske_2Fe_2S"/>
</dbReference>
<evidence type="ECO:0000313" key="9">
    <source>
        <dbReference type="EMBL" id="SLN64374.1"/>
    </source>
</evidence>
<dbReference type="InParanoid" id="A0A1Y5THP9"/>
<evidence type="ECO:0000256" key="6">
    <source>
        <dbReference type="ARBA" id="ARBA00023014"/>
    </source>
</evidence>
<evidence type="ECO:0000259" key="8">
    <source>
        <dbReference type="PROSITE" id="PS51296"/>
    </source>
</evidence>
<reference evidence="9 10" key="1">
    <citation type="submission" date="2017-03" db="EMBL/GenBank/DDBJ databases">
        <authorList>
            <person name="Afonso C.L."/>
            <person name="Miller P.J."/>
            <person name="Scott M.A."/>
            <person name="Spackman E."/>
            <person name="Goraichik I."/>
            <person name="Dimitrov K.M."/>
            <person name="Suarez D.L."/>
            <person name="Swayne D.E."/>
        </authorList>
    </citation>
    <scope>NUCLEOTIDE SEQUENCE [LARGE SCALE GENOMIC DNA]</scope>
    <source>
        <strain evidence="9 10">CECT 7691</strain>
    </source>
</reference>
<keyword evidence="9" id="KW-0223">Dioxygenase</keyword>
<dbReference type="Gene3D" id="3.90.380.10">
    <property type="entry name" value="Naphthalene 1,2-dioxygenase Alpha Subunit, Chain A, domain 1"/>
    <property type="match status" value="2"/>
</dbReference>
<evidence type="ECO:0000313" key="10">
    <source>
        <dbReference type="Proteomes" id="UP000193200"/>
    </source>
</evidence>
<dbReference type="Gene3D" id="2.102.10.10">
    <property type="entry name" value="Rieske [2Fe-2S] iron-sulphur domain"/>
    <property type="match status" value="1"/>
</dbReference>
<protein>
    <submittedName>
        <fullName evidence="9">Anthranilate 1,2-dioxygenase large subunit</fullName>
        <ecNumber evidence="9">1.14.12.1</ecNumber>
    </submittedName>
</protein>
<keyword evidence="4 9" id="KW-0560">Oxidoreductase</keyword>
<dbReference type="CDD" id="cd03469">
    <property type="entry name" value="Rieske_RO_Alpha_N"/>
    <property type="match status" value="1"/>
</dbReference>
<keyword evidence="5" id="KW-0408">Iron</keyword>
<dbReference type="PROSITE" id="PS00570">
    <property type="entry name" value="RING_HYDROXYL_ALPHA"/>
    <property type="match status" value="1"/>
</dbReference>
<dbReference type="GO" id="GO:0018618">
    <property type="term" value="F:anthranilate 1,2-dioxygenase (deaminating, decarboxylating) activity"/>
    <property type="evidence" value="ECO:0007669"/>
    <property type="project" value="UniProtKB-EC"/>
</dbReference>
<dbReference type="PROSITE" id="PS51296">
    <property type="entry name" value="RIESKE"/>
    <property type="match status" value="1"/>
</dbReference>
<dbReference type="EMBL" id="FWFR01000002">
    <property type="protein sequence ID" value="SLN64374.1"/>
    <property type="molecule type" value="Genomic_DNA"/>
</dbReference>
<dbReference type="EC" id="1.14.12.1" evidence="9"/>
<dbReference type="InterPro" id="IPR015879">
    <property type="entry name" value="Ring_hydroxy_dOase_asu_C_dom"/>
</dbReference>
<keyword evidence="3" id="KW-0479">Metal-binding</keyword>
<accession>A0A1Y5THP9</accession>
<dbReference type="GO" id="GO:0005506">
    <property type="term" value="F:iron ion binding"/>
    <property type="evidence" value="ECO:0007669"/>
    <property type="project" value="InterPro"/>
</dbReference>
<dbReference type="GO" id="GO:0051537">
    <property type="term" value="F:2 iron, 2 sulfur cluster binding"/>
    <property type="evidence" value="ECO:0007669"/>
    <property type="project" value="UniProtKB-KW"/>
</dbReference>
<dbReference type="PANTHER" id="PTHR43756">
    <property type="entry name" value="CHOLINE MONOOXYGENASE, CHLOROPLASTIC"/>
    <property type="match status" value="1"/>
</dbReference>
<gene>
    <name evidence="9" type="primary">antA</name>
    <name evidence="9" type="ORF">OCH7691_02913</name>
</gene>
<dbReference type="InterPro" id="IPR036922">
    <property type="entry name" value="Rieske_2Fe-2S_sf"/>
</dbReference>
<evidence type="ECO:0000256" key="3">
    <source>
        <dbReference type="ARBA" id="ARBA00022723"/>
    </source>
</evidence>
<dbReference type="InterPro" id="IPR001663">
    <property type="entry name" value="Rng_hydr_dOase-A"/>
</dbReference>
<dbReference type="SUPFAM" id="SSF50022">
    <property type="entry name" value="ISP domain"/>
    <property type="match status" value="1"/>
</dbReference>
<dbReference type="Pfam" id="PF00848">
    <property type="entry name" value="Ring_hydroxyl_A"/>
    <property type="match status" value="1"/>
</dbReference>
<keyword evidence="2" id="KW-0001">2Fe-2S</keyword>
<dbReference type="Pfam" id="PF00355">
    <property type="entry name" value="Rieske"/>
    <property type="match status" value="1"/>
</dbReference>
<evidence type="ECO:0000256" key="1">
    <source>
        <dbReference type="ARBA" id="ARBA00001962"/>
    </source>
</evidence>
<dbReference type="RefSeq" id="WP_176245067.1">
    <property type="nucleotide sequence ID" value="NZ_FWFR01000002.1"/>
</dbReference>
<comment type="cofactor">
    <cofactor evidence="1">
        <name>Fe cation</name>
        <dbReference type="ChEBI" id="CHEBI:24875"/>
    </cofactor>
</comment>
<evidence type="ECO:0000256" key="2">
    <source>
        <dbReference type="ARBA" id="ARBA00022714"/>
    </source>
</evidence>
<dbReference type="AlphaFoldDB" id="A0A1Y5THP9"/>
<dbReference type="CDD" id="cd00680">
    <property type="entry name" value="RHO_alpha_C"/>
    <property type="match status" value="1"/>
</dbReference>
<organism evidence="9 10">
    <name type="scientific">Oceanibacterium hippocampi</name>
    <dbReference type="NCBI Taxonomy" id="745714"/>
    <lineage>
        <taxon>Bacteria</taxon>
        <taxon>Pseudomonadati</taxon>
        <taxon>Pseudomonadota</taxon>
        <taxon>Alphaproteobacteria</taxon>
        <taxon>Sneathiellales</taxon>
        <taxon>Sneathiellaceae</taxon>
        <taxon>Oceanibacterium</taxon>
    </lineage>
</organism>
<sequence>MRDWICVAREEEIAEPGDFLTLNIIDEPVVVARNEAGNVSAFSNVCQHRGVAVVQGRGNRKRFSCPYHAWSYDLDGKLVAAPHMGEATGFDPKTCRMPQLGVGLWGGFVFINLADEPMPFSDFIGRFAEEFDYLRLQDCRLAERIEFDLPCNWKFVAENLLDAYHARVAHAKSFGKYRDTVDYFKDLPGQDGLFGEYNSSALVPGGQSLFGNMPWLEDKPSTFACLGHLPPNLQLFGRCDNAVWDAIWPINPDRTILHLNILFPKDLFKRDDFKAKLGIYADFQRQVIEEDRDLVTSLQRGAYSRKFVPGRLSTLEHGIYNLINYQIDRLSDADGAT</sequence>
<dbReference type="InterPro" id="IPR017941">
    <property type="entry name" value="Rieske_2Fe-2S"/>
</dbReference>
<keyword evidence="7" id="KW-0520">NAD</keyword>
<proteinExistence type="predicted"/>
<keyword evidence="6" id="KW-0411">Iron-sulfur</keyword>
<feature type="domain" description="Rieske" evidence="8">
    <location>
        <begin position="4"/>
        <end position="111"/>
    </location>
</feature>
<dbReference type="Proteomes" id="UP000193200">
    <property type="component" value="Unassembled WGS sequence"/>
</dbReference>
<dbReference type="PRINTS" id="PR00090">
    <property type="entry name" value="RNGDIOXGNASE"/>
</dbReference>
<keyword evidence="10" id="KW-1185">Reference proteome</keyword>
<evidence type="ECO:0000256" key="5">
    <source>
        <dbReference type="ARBA" id="ARBA00023004"/>
    </source>
</evidence>
<name>A0A1Y5THP9_9PROT</name>
<evidence type="ECO:0000256" key="4">
    <source>
        <dbReference type="ARBA" id="ARBA00023002"/>
    </source>
</evidence>